<organism evidence="3 4">
    <name type="scientific">Sulfobacillus acidophilus</name>
    <dbReference type="NCBI Taxonomy" id="53633"/>
    <lineage>
        <taxon>Bacteria</taxon>
        <taxon>Bacillati</taxon>
        <taxon>Bacillota</taxon>
        <taxon>Clostridia</taxon>
        <taxon>Eubacteriales</taxon>
        <taxon>Clostridiales Family XVII. Incertae Sedis</taxon>
        <taxon>Sulfobacillus</taxon>
    </lineage>
</organism>
<keyword evidence="2" id="KW-0810">Translation regulation</keyword>
<protein>
    <recommendedName>
        <fullName evidence="2">Ribosomal silencing factor RsfS</fullName>
    </recommendedName>
</protein>
<dbReference type="EMBL" id="JAFITA010000019">
    <property type="protein sequence ID" value="MBN4077481.1"/>
    <property type="molecule type" value="Genomic_DNA"/>
</dbReference>
<keyword evidence="2" id="KW-0678">Repressor</keyword>
<dbReference type="Gene3D" id="3.30.460.10">
    <property type="entry name" value="Beta Polymerase, domain 2"/>
    <property type="match status" value="1"/>
</dbReference>
<evidence type="ECO:0000256" key="1">
    <source>
        <dbReference type="ARBA" id="ARBA00010574"/>
    </source>
</evidence>
<comment type="subunit">
    <text evidence="2">Interacts with ribosomal protein uL14 (rplN).</text>
</comment>
<dbReference type="HAMAP" id="MF_01477">
    <property type="entry name" value="Iojap_RsfS"/>
    <property type="match status" value="1"/>
</dbReference>
<sequence length="132" mass="14769">MTLKQHTYSSLKLAQKCAQLAAEKKAQNIVILDIAKLTSYADYLVICSATSIRQNLAICKHVQNELSELGHKTLGVEGTSDGNWVLCDYADVIFHSFFDEARQYYDLDGFWSDAPRIELEGKNAENSAALHQ</sequence>
<keyword evidence="2" id="KW-0963">Cytoplasm</keyword>
<proteinExistence type="inferred from homology"/>
<accession>A0ABS3AWV6</accession>
<name>A0ABS3AWV6_9FIRM</name>
<comment type="caution">
    <text evidence="3">The sequence shown here is derived from an EMBL/GenBank/DDBJ whole genome shotgun (WGS) entry which is preliminary data.</text>
</comment>
<dbReference type="Pfam" id="PF02410">
    <property type="entry name" value="RsfS"/>
    <property type="match status" value="1"/>
</dbReference>
<gene>
    <name evidence="2 3" type="primary">rsfS</name>
    <name evidence="3" type="ORF">JYT19_01065</name>
</gene>
<reference evidence="3" key="1">
    <citation type="submission" date="2021-02" db="EMBL/GenBank/DDBJ databases">
        <title>Activity-based single-cell genomes from oceanic crustal fluid captures similar information to metagenomic and metatranscriptomic surveys with orders of magnitude less sampling.</title>
        <authorList>
            <person name="D'Angelo T.S."/>
            <person name="Orcutt B.N."/>
        </authorList>
    </citation>
    <scope>NUCLEOTIDE SEQUENCE [LARGE SCALE GENOMIC DNA]</scope>
    <source>
        <strain evidence="3">AH-315-E05</strain>
    </source>
</reference>
<keyword evidence="4" id="KW-1185">Reference proteome</keyword>
<dbReference type="PANTHER" id="PTHR21043:SF0">
    <property type="entry name" value="MITOCHONDRIAL ASSEMBLY OF RIBOSOMAL LARGE SUBUNIT PROTEIN 1"/>
    <property type="match status" value="1"/>
</dbReference>
<comment type="similarity">
    <text evidence="1 2">Belongs to the Iojap/RsfS family.</text>
</comment>
<comment type="function">
    <text evidence="2">Functions as a ribosomal silencing factor. Interacts with ribosomal protein uL14 (rplN), blocking formation of intersubunit bridge B8. Prevents association of the 30S and 50S ribosomal subunits and the formation of functional ribosomes, thus repressing translation.</text>
</comment>
<comment type="subcellular location">
    <subcellularLocation>
        <location evidence="2">Cytoplasm</location>
    </subcellularLocation>
</comment>
<dbReference type="NCBIfam" id="TIGR00090">
    <property type="entry name" value="rsfS_iojap_ybeB"/>
    <property type="match status" value="1"/>
</dbReference>
<evidence type="ECO:0000313" key="3">
    <source>
        <dbReference type="EMBL" id="MBN4077481.1"/>
    </source>
</evidence>
<evidence type="ECO:0000256" key="2">
    <source>
        <dbReference type="HAMAP-Rule" id="MF_01477"/>
    </source>
</evidence>
<dbReference type="Proteomes" id="UP000765003">
    <property type="component" value="Unassembled WGS sequence"/>
</dbReference>
<dbReference type="InterPro" id="IPR004394">
    <property type="entry name" value="Iojap/RsfS/C7orf30"/>
</dbReference>
<dbReference type="InterPro" id="IPR043519">
    <property type="entry name" value="NT_sf"/>
</dbReference>
<dbReference type="SUPFAM" id="SSF81301">
    <property type="entry name" value="Nucleotidyltransferase"/>
    <property type="match status" value="1"/>
</dbReference>
<evidence type="ECO:0000313" key="4">
    <source>
        <dbReference type="Proteomes" id="UP000765003"/>
    </source>
</evidence>
<dbReference type="PANTHER" id="PTHR21043">
    <property type="entry name" value="IOJAP SUPERFAMILY ORTHOLOG"/>
    <property type="match status" value="1"/>
</dbReference>